<dbReference type="InterPro" id="IPR019410">
    <property type="entry name" value="Methyltransf_16"/>
</dbReference>
<dbReference type="InterPro" id="IPR029063">
    <property type="entry name" value="SAM-dependent_MTases_sf"/>
</dbReference>
<keyword evidence="4" id="KW-0963">Cytoplasm</keyword>
<keyword evidence="7" id="KW-0949">S-adenosyl-L-methionine</keyword>
<organism evidence="10 11">
    <name type="scientific">Candida metapsilosis</name>
    <dbReference type="NCBI Taxonomy" id="273372"/>
    <lineage>
        <taxon>Eukaryota</taxon>
        <taxon>Fungi</taxon>
        <taxon>Dikarya</taxon>
        <taxon>Ascomycota</taxon>
        <taxon>Saccharomycotina</taxon>
        <taxon>Pichiomycetes</taxon>
        <taxon>Debaryomycetaceae</taxon>
        <taxon>Candida/Lodderomyces clade</taxon>
        <taxon>Candida</taxon>
    </lineage>
</organism>
<comment type="caution">
    <text evidence="10">The sequence shown here is derived from an EMBL/GenBank/DDBJ whole genome shotgun (WGS) entry which is preliminary data.</text>
</comment>
<dbReference type="PANTHER" id="PTHR14614:SF39">
    <property type="entry name" value="HISTIDINE PROTEIN METHYLTRANSFERASE 1 HOMOLOG"/>
    <property type="match status" value="1"/>
</dbReference>
<keyword evidence="8" id="KW-0539">Nucleus</keyword>
<dbReference type="EMBL" id="JAEOAQ010000001">
    <property type="protein sequence ID" value="KAG5421206.1"/>
    <property type="molecule type" value="Genomic_DNA"/>
</dbReference>
<dbReference type="EC" id="2.1.1.85" evidence="3"/>
<evidence type="ECO:0000256" key="8">
    <source>
        <dbReference type="ARBA" id="ARBA00023242"/>
    </source>
</evidence>
<keyword evidence="5" id="KW-0489">Methyltransferase</keyword>
<dbReference type="PANTHER" id="PTHR14614">
    <property type="entry name" value="HEPATOCELLULAR CARCINOMA-ASSOCIATED ANTIGEN"/>
    <property type="match status" value="1"/>
</dbReference>
<comment type="subcellular location">
    <subcellularLocation>
        <location evidence="2">Cytoplasm</location>
    </subcellularLocation>
    <subcellularLocation>
        <location evidence="1">Nucleus</location>
    </subcellularLocation>
</comment>
<reference evidence="10 11" key="1">
    <citation type="submission" date="2020-12" db="EMBL/GenBank/DDBJ databases">
        <title>Effect of drift, selection, and recombination on the evolution of hybrid genomes in Candida yeast pathogens.</title>
        <authorList>
            <person name="Mixao V."/>
            <person name="Ksiezopolska E."/>
            <person name="Saus E."/>
            <person name="Boekhout T."/>
            <person name="Gacser A."/>
            <person name="Gabaldon T."/>
        </authorList>
    </citation>
    <scope>NUCLEOTIDE SEQUENCE [LARGE SCALE GENOMIC DNA]</scope>
    <source>
        <strain evidence="10 11">BP57</strain>
    </source>
</reference>
<evidence type="ECO:0000256" key="6">
    <source>
        <dbReference type="ARBA" id="ARBA00022679"/>
    </source>
</evidence>
<dbReference type="GO" id="GO:0032259">
    <property type="term" value="P:methylation"/>
    <property type="evidence" value="ECO:0007669"/>
    <property type="project" value="UniProtKB-KW"/>
</dbReference>
<comment type="similarity">
    <text evidence="9">Belongs to the methyltransferase superfamily. METTL18 family.</text>
</comment>
<dbReference type="OrthoDB" id="1723750at2759"/>
<evidence type="ECO:0000256" key="4">
    <source>
        <dbReference type="ARBA" id="ARBA00022490"/>
    </source>
</evidence>
<proteinExistence type="inferred from homology"/>
<dbReference type="AlphaFoldDB" id="A0A8H8DEE4"/>
<dbReference type="Gene3D" id="3.40.50.150">
    <property type="entry name" value="Vaccinia Virus protein VP39"/>
    <property type="match status" value="1"/>
</dbReference>
<evidence type="ECO:0000256" key="5">
    <source>
        <dbReference type="ARBA" id="ARBA00022603"/>
    </source>
</evidence>
<sequence length="359" mass="41023">MSFAFGFTNEDLSDDDLTENQVEVTSKKRTERALDTFEVLPEHQPKVHSLTNILQTLENVRLTFDNYTTPGGQIVYRRELYDVKHQIMMEEDKDVSNKLSELLIERNDADVQSNVYEGGFKSWECSYDSVDELHEIRKSFDLFNSSVLELGCGTALPSCYILQRKFEHGDKRQMSIVLSDFNYDVLRLVTIPNLLINWASTLPIEELHRLTTDEVNSRFENNEVFVTHGLIEEFERQLKEFNVELIPISGSWGREFNSLVETYKVNFIISSETIYSPNTLPVVAESIKDILEKAGTKGRALVAAKNIYFGVGGSVIEYLTYFNSIKGPHFKTDSKEIIDSSLRRSLISIEYDAPIKPGA</sequence>
<evidence type="ECO:0000313" key="10">
    <source>
        <dbReference type="EMBL" id="KAG5421206.1"/>
    </source>
</evidence>
<evidence type="ECO:0000256" key="1">
    <source>
        <dbReference type="ARBA" id="ARBA00004123"/>
    </source>
</evidence>
<evidence type="ECO:0000256" key="9">
    <source>
        <dbReference type="ARBA" id="ARBA00038126"/>
    </source>
</evidence>
<evidence type="ECO:0000256" key="7">
    <source>
        <dbReference type="ARBA" id="ARBA00022691"/>
    </source>
</evidence>
<evidence type="ECO:0000256" key="2">
    <source>
        <dbReference type="ARBA" id="ARBA00004496"/>
    </source>
</evidence>
<dbReference type="GO" id="GO:0005737">
    <property type="term" value="C:cytoplasm"/>
    <property type="evidence" value="ECO:0007669"/>
    <property type="project" value="UniProtKB-SubCell"/>
</dbReference>
<gene>
    <name evidence="10" type="ORF">I9W82_000296</name>
</gene>
<dbReference type="GO" id="GO:0018064">
    <property type="term" value="F:protein-L-histidine N-tele-methyltransferase activity"/>
    <property type="evidence" value="ECO:0007669"/>
    <property type="project" value="UniProtKB-EC"/>
</dbReference>
<protein>
    <recommendedName>
        <fullName evidence="3">protein-histidine N-methyltransferase</fullName>
        <ecNumber evidence="3">2.1.1.85</ecNumber>
    </recommendedName>
</protein>
<dbReference type="Proteomes" id="UP000669133">
    <property type="component" value="Unassembled WGS sequence"/>
</dbReference>
<evidence type="ECO:0000313" key="11">
    <source>
        <dbReference type="Proteomes" id="UP000669133"/>
    </source>
</evidence>
<evidence type="ECO:0000256" key="3">
    <source>
        <dbReference type="ARBA" id="ARBA00012533"/>
    </source>
</evidence>
<name>A0A8H8DEE4_9ASCO</name>
<keyword evidence="6" id="KW-0808">Transferase</keyword>
<keyword evidence="11" id="KW-1185">Reference proteome</keyword>
<dbReference type="RefSeq" id="XP_067550322.1">
    <property type="nucleotide sequence ID" value="XM_067691872.1"/>
</dbReference>
<dbReference type="GO" id="GO:0005634">
    <property type="term" value="C:nucleus"/>
    <property type="evidence" value="ECO:0007669"/>
    <property type="project" value="UniProtKB-SubCell"/>
</dbReference>
<accession>A0A8H8DEE4</accession>
<dbReference type="GeneID" id="93648925"/>